<dbReference type="GO" id="GO:0004674">
    <property type="term" value="F:protein serine/threonine kinase activity"/>
    <property type="evidence" value="ECO:0007669"/>
    <property type="project" value="TreeGrafter"/>
</dbReference>
<name>A0A0C9TNQ9_PAXIN</name>
<evidence type="ECO:0000256" key="2">
    <source>
        <dbReference type="ARBA" id="ARBA00022840"/>
    </source>
</evidence>
<dbReference type="Pfam" id="PF07714">
    <property type="entry name" value="PK_Tyr_Ser-Thr"/>
    <property type="match status" value="1"/>
</dbReference>
<gene>
    <name evidence="4" type="ORF">PAXINDRAFT_102242</name>
</gene>
<dbReference type="InterPro" id="IPR000719">
    <property type="entry name" value="Prot_kinase_dom"/>
</dbReference>
<accession>A0A0C9TNQ9</accession>
<sequence>MGSIQADDKGGSSWWLGNALHGSWCFVVQLLHGHGATKEQKIVEWQLIDLATIPQDLTGQIVGKEPYPTSIGTFSDVWKCLYQSDQARELTVAVKTIRGHRGDGLRPVKIKTLRDQVEQWKTLVHNNVLPVYGTTRDFGPLPSLVCPWVDGGSLTHYLERNPDLSPEKRHGILLQISDGLCYLHSKEIMHGELNGANVLVDTNGNVYLADFGFFPMVLEFRSAPYLSTTIGSSVRWAAPELFEIPDTADAPPLQLSMQSWLVVPYGMSGN</sequence>
<evidence type="ECO:0000313" key="4">
    <source>
        <dbReference type="EMBL" id="KIJ09447.1"/>
    </source>
</evidence>
<dbReference type="PROSITE" id="PS50011">
    <property type="entry name" value="PROTEIN_KINASE_DOM"/>
    <property type="match status" value="1"/>
</dbReference>
<dbReference type="Proteomes" id="UP000053647">
    <property type="component" value="Unassembled WGS sequence"/>
</dbReference>
<dbReference type="OrthoDB" id="4062651at2759"/>
<dbReference type="SUPFAM" id="SSF56112">
    <property type="entry name" value="Protein kinase-like (PK-like)"/>
    <property type="match status" value="1"/>
</dbReference>
<dbReference type="HOGENOM" id="CLU_000288_7_18_1"/>
<dbReference type="Gene3D" id="1.10.510.10">
    <property type="entry name" value="Transferase(Phosphotransferase) domain 1"/>
    <property type="match status" value="1"/>
</dbReference>
<proteinExistence type="predicted"/>
<keyword evidence="5" id="KW-1185">Reference proteome</keyword>
<evidence type="ECO:0000256" key="1">
    <source>
        <dbReference type="ARBA" id="ARBA00022741"/>
    </source>
</evidence>
<evidence type="ECO:0000259" key="3">
    <source>
        <dbReference type="PROSITE" id="PS50011"/>
    </source>
</evidence>
<dbReference type="EMBL" id="KN819461">
    <property type="protein sequence ID" value="KIJ09447.1"/>
    <property type="molecule type" value="Genomic_DNA"/>
</dbReference>
<dbReference type="InterPro" id="IPR011009">
    <property type="entry name" value="Kinase-like_dom_sf"/>
</dbReference>
<dbReference type="GO" id="GO:0005524">
    <property type="term" value="F:ATP binding"/>
    <property type="evidence" value="ECO:0007669"/>
    <property type="project" value="UniProtKB-KW"/>
</dbReference>
<reference evidence="4 5" key="1">
    <citation type="submission" date="2014-06" db="EMBL/GenBank/DDBJ databases">
        <authorList>
            <consortium name="DOE Joint Genome Institute"/>
            <person name="Kuo A."/>
            <person name="Kohler A."/>
            <person name="Nagy L.G."/>
            <person name="Floudas D."/>
            <person name="Copeland A."/>
            <person name="Barry K.W."/>
            <person name="Cichocki N."/>
            <person name="Veneault-Fourrey C."/>
            <person name="LaButti K."/>
            <person name="Lindquist E.A."/>
            <person name="Lipzen A."/>
            <person name="Lundell T."/>
            <person name="Morin E."/>
            <person name="Murat C."/>
            <person name="Sun H."/>
            <person name="Tunlid A."/>
            <person name="Henrissat B."/>
            <person name="Grigoriev I.V."/>
            <person name="Hibbett D.S."/>
            <person name="Martin F."/>
            <person name="Nordberg H.P."/>
            <person name="Cantor M.N."/>
            <person name="Hua S.X."/>
        </authorList>
    </citation>
    <scope>NUCLEOTIDE SEQUENCE [LARGE SCALE GENOMIC DNA]</scope>
    <source>
        <strain evidence="4 5">ATCC 200175</strain>
    </source>
</reference>
<organism evidence="4 5">
    <name type="scientific">Paxillus involutus ATCC 200175</name>
    <dbReference type="NCBI Taxonomy" id="664439"/>
    <lineage>
        <taxon>Eukaryota</taxon>
        <taxon>Fungi</taxon>
        <taxon>Dikarya</taxon>
        <taxon>Basidiomycota</taxon>
        <taxon>Agaricomycotina</taxon>
        <taxon>Agaricomycetes</taxon>
        <taxon>Agaricomycetidae</taxon>
        <taxon>Boletales</taxon>
        <taxon>Paxilineae</taxon>
        <taxon>Paxillaceae</taxon>
        <taxon>Paxillus</taxon>
    </lineage>
</organism>
<keyword evidence="2" id="KW-0067">ATP-binding</keyword>
<keyword evidence="1" id="KW-0547">Nucleotide-binding</keyword>
<dbReference type="AlphaFoldDB" id="A0A0C9TNQ9"/>
<reference evidence="5" key="2">
    <citation type="submission" date="2015-01" db="EMBL/GenBank/DDBJ databases">
        <title>Evolutionary Origins and Diversification of the Mycorrhizal Mutualists.</title>
        <authorList>
            <consortium name="DOE Joint Genome Institute"/>
            <consortium name="Mycorrhizal Genomics Consortium"/>
            <person name="Kohler A."/>
            <person name="Kuo A."/>
            <person name="Nagy L.G."/>
            <person name="Floudas D."/>
            <person name="Copeland A."/>
            <person name="Barry K.W."/>
            <person name="Cichocki N."/>
            <person name="Veneault-Fourrey C."/>
            <person name="LaButti K."/>
            <person name="Lindquist E.A."/>
            <person name="Lipzen A."/>
            <person name="Lundell T."/>
            <person name="Morin E."/>
            <person name="Murat C."/>
            <person name="Riley R."/>
            <person name="Ohm R."/>
            <person name="Sun H."/>
            <person name="Tunlid A."/>
            <person name="Henrissat B."/>
            <person name="Grigoriev I.V."/>
            <person name="Hibbett D.S."/>
            <person name="Martin F."/>
        </authorList>
    </citation>
    <scope>NUCLEOTIDE SEQUENCE [LARGE SCALE GENOMIC DNA]</scope>
    <source>
        <strain evidence="5">ATCC 200175</strain>
    </source>
</reference>
<dbReference type="PANTHER" id="PTHR44329">
    <property type="entry name" value="SERINE/THREONINE-PROTEIN KINASE TNNI3K-RELATED"/>
    <property type="match status" value="1"/>
</dbReference>
<dbReference type="PANTHER" id="PTHR44329:SF298">
    <property type="entry name" value="MIXED LINEAGE KINASE DOMAIN-LIKE PROTEIN"/>
    <property type="match status" value="1"/>
</dbReference>
<evidence type="ECO:0000313" key="5">
    <source>
        <dbReference type="Proteomes" id="UP000053647"/>
    </source>
</evidence>
<feature type="domain" description="Protein kinase" evidence="3">
    <location>
        <begin position="63"/>
        <end position="270"/>
    </location>
</feature>
<dbReference type="InterPro" id="IPR001245">
    <property type="entry name" value="Ser-Thr/Tyr_kinase_cat_dom"/>
</dbReference>
<dbReference type="InterPro" id="IPR051681">
    <property type="entry name" value="Ser/Thr_Kinases-Pseudokinases"/>
</dbReference>
<protein>
    <recommendedName>
        <fullName evidence="3">Protein kinase domain-containing protein</fullName>
    </recommendedName>
</protein>